<evidence type="ECO:0000313" key="2">
    <source>
        <dbReference type="Proteomes" id="UP000789920"/>
    </source>
</evidence>
<keyword evidence="2" id="KW-1185">Reference proteome</keyword>
<name>A0ACA9QUL9_9GLOM</name>
<protein>
    <submittedName>
        <fullName evidence="1">15521_t:CDS:1</fullName>
    </submittedName>
</protein>
<feature type="non-terminal residue" evidence="1">
    <location>
        <position position="1"/>
    </location>
</feature>
<gene>
    <name evidence="1" type="ORF">RPERSI_LOCUS15642</name>
</gene>
<comment type="caution">
    <text evidence="1">The sequence shown here is derived from an EMBL/GenBank/DDBJ whole genome shotgun (WGS) entry which is preliminary data.</text>
</comment>
<dbReference type="Proteomes" id="UP000789920">
    <property type="component" value="Unassembled WGS sequence"/>
</dbReference>
<accession>A0ACA9QUL9</accession>
<evidence type="ECO:0000313" key="1">
    <source>
        <dbReference type="EMBL" id="CAG8764633.1"/>
    </source>
</evidence>
<proteinExistence type="predicted"/>
<dbReference type="EMBL" id="CAJVQC010037784">
    <property type="protein sequence ID" value="CAG8764633.1"/>
    <property type="molecule type" value="Genomic_DNA"/>
</dbReference>
<organism evidence="1 2">
    <name type="scientific">Racocetra persica</name>
    <dbReference type="NCBI Taxonomy" id="160502"/>
    <lineage>
        <taxon>Eukaryota</taxon>
        <taxon>Fungi</taxon>
        <taxon>Fungi incertae sedis</taxon>
        <taxon>Mucoromycota</taxon>
        <taxon>Glomeromycotina</taxon>
        <taxon>Glomeromycetes</taxon>
        <taxon>Diversisporales</taxon>
        <taxon>Gigasporaceae</taxon>
        <taxon>Racocetra</taxon>
    </lineage>
</organism>
<sequence>VCTGASHEKITVGGEFQFIKDILEESLILRNKIRWYTSKIGRLETVNKIVRELKKTGIDNYVVTEFCQGQTRRWGIGWSFGTQRPPMSTSQPSSKKLRKAGPPKSEFCVVLSTNADNLKEFLKKLFDQLEIGGQWNEDSYTFIGSANINTWSRAARRQKSKTDCQIEPSTIVSTSTDESLFEFTCNIEPWNVNTNTSKTTFSWTNGKDRSIFESFYAHVKKKLEQEFSTDE</sequence>
<reference evidence="1" key="1">
    <citation type="submission" date="2021-06" db="EMBL/GenBank/DDBJ databases">
        <authorList>
            <person name="Kallberg Y."/>
            <person name="Tangrot J."/>
            <person name="Rosling A."/>
        </authorList>
    </citation>
    <scope>NUCLEOTIDE SEQUENCE</scope>
    <source>
        <strain evidence="1">MA461A</strain>
    </source>
</reference>